<dbReference type="Pfam" id="PF00069">
    <property type="entry name" value="Pkinase"/>
    <property type="match status" value="1"/>
</dbReference>
<keyword evidence="5 7" id="KW-0067">ATP-binding</keyword>
<dbReference type="PROSITE" id="PS00108">
    <property type="entry name" value="PROTEIN_KINASE_ST"/>
    <property type="match status" value="1"/>
</dbReference>
<dbReference type="InterPro" id="IPR011009">
    <property type="entry name" value="Kinase-like_dom_sf"/>
</dbReference>
<dbReference type="InterPro" id="IPR013212">
    <property type="entry name" value="Mad3/Bub1_I"/>
</dbReference>
<dbReference type="Proteomes" id="UP001448207">
    <property type="component" value="Unassembled WGS sequence"/>
</dbReference>
<keyword evidence="4" id="KW-0995">Kinetochore</keyword>
<dbReference type="SMART" id="SM00220">
    <property type="entry name" value="S_TKc"/>
    <property type="match status" value="1"/>
</dbReference>
<feature type="region of interest" description="Disordered" evidence="8">
    <location>
        <begin position="305"/>
        <end position="325"/>
    </location>
</feature>
<keyword evidence="2" id="KW-0158">Chromosome</keyword>
<feature type="region of interest" description="Disordered" evidence="8">
    <location>
        <begin position="1"/>
        <end position="20"/>
    </location>
</feature>
<evidence type="ECO:0000256" key="3">
    <source>
        <dbReference type="ARBA" id="ARBA00022741"/>
    </source>
</evidence>
<reference evidence="11 12" key="1">
    <citation type="submission" date="2024-04" db="EMBL/GenBank/DDBJ databases">
        <title>Symmetric and asymmetric DNA N6-adenine methylation regulates different biological responses in Mucorales.</title>
        <authorList>
            <consortium name="Lawrence Berkeley National Laboratory"/>
            <person name="Lax C."/>
            <person name="Mondo S.J."/>
            <person name="Osorio-Concepcion M."/>
            <person name="Muszewska A."/>
            <person name="Corrochano-Luque M."/>
            <person name="Gutierrez G."/>
            <person name="Riley R."/>
            <person name="Lipzen A."/>
            <person name="Guo J."/>
            <person name="Hundley H."/>
            <person name="Amirebrahimi M."/>
            <person name="Ng V."/>
            <person name="Lorenzo-Gutierrez D."/>
            <person name="Binder U."/>
            <person name="Yang J."/>
            <person name="Song Y."/>
            <person name="Canovas D."/>
            <person name="Navarro E."/>
            <person name="Freitag M."/>
            <person name="Gabaldon T."/>
            <person name="Grigoriev I.V."/>
            <person name="Corrochano L.M."/>
            <person name="Nicolas F.E."/>
            <person name="Garre V."/>
        </authorList>
    </citation>
    <scope>NUCLEOTIDE SEQUENCE [LARGE SCALE GENOMIC DNA]</scope>
    <source>
        <strain evidence="11 12">L51</strain>
    </source>
</reference>
<name>A0ABR3B324_PHYBL</name>
<feature type="domain" description="Protein kinase" evidence="9">
    <location>
        <begin position="336"/>
        <end position="660"/>
    </location>
</feature>
<feature type="binding site" evidence="7">
    <location>
        <position position="365"/>
    </location>
    <ligand>
        <name>ATP</name>
        <dbReference type="ChEBI" id="CHEBI:30616"/>
    </ligand>
</feature>
<keyword evidence="3 7" id="KW-0547">Nucleotide-binding</keyword>
<protein>
    <submittedName>
        <fullName evidence="11">Kinase-like domain-containing protein</fullName>
    </submittedName>
</protein>
<dbReference type="EMBL" id="JBCLYO010000006">
    <property type="protein sequence ID" value="KAL0087977.1"/>
    <property type="molecule type" value="Genomic_DNA"/>
</dbReference>
<comment type="caution">
    <text evidence="11">The sequence shown here is derived from an EMBL/GenBank/DDBJ whole genome shotgun (WGS) entry which is preliminary data.</text>
</comment>
<keyword evidence="12" id="KW-1185">Reference proteome</keyword>
<comment type="subcellular location">
    <subcellularLocation>
        <location evidence="1">Chromosome</location>
        <location evidence="1">Centromere</location>
        <location evidence="1">Kinetochore</location>
    </subcellularLocation>
</comment>
<gene>
    <name evidence="11" type="ORF">J3Q64DRAFT_1884639</name>
</gene>
<dbReference type="InterPro" id="IPR017441">
    <property type="entry name" value="Protein_kinase_ATP_BS"/>
</dbReference>
<keyword evidence="6" id="KW-0137">Centromere</keyword>
<dbReference type="PANTHER" id="PTHR14030">
    <property type="entry name" value="MITOTIC CHECKPOINT SERINE/THREONINE-PROTEIN KINASE BUB1"/>
    <property type="match status" value="1"/>
</dbReference>
<evidence type="ECO:0000256" key="7">
    <source>
        <dbReference type="PROSITE-ProRule" id="PRU10141"/>
    </source>
</evidence>
<dbReference type="Gene3D" id="1.10.510.10">
    <property type="entry name" value="Transferase(Phosphotransferase) domain 1"/>
    <property type="match status" value="1"/>
</dbReference>
<evidence type="ECO:0000256" key="5">
    <source>
        <dbReference type="ARBA" id="ARBA00022840"/>
    </source>
</evidence>
<dbReference type="PROSITE" id="PS00107">
    <property type="entry name" value="PROTEIN_KINASE_ATP"/>
    <property type="match status" value="1"/>
</dbReference>
<feature type="compositionally biased region" description="Polar residues" evidence="8">
    <location>
        <begin position="9"/>
        <end position="20"/>
    </location>
</feature>
<evidence type="ECO:0000256" key="1">
    <source>
        <dbReference type="ARBA" id="ARBA00004629"/>
    </source>
</evidence>
<dbReference type="SUPFAM" id="SSF56112">
    <property type="entry name" value="Protein kinase-like (PK-like)"/>
    <property type="match status" value="1"/>
</dbReference>
<evidence type="ECO:0000259" key="9">
    <source>
        <dbReference type="PROSITE" id="PS50011"/>
    </source>
</evidence>
<evidence type="ECO:0000256" key="2">
    <source>
        <dbReference type="ARBA" id="ARBA00022454"/>
    </source>
</evidence>
<dbReference type="SMART" id="SM00777">
    <property type="entry name" value="Mad3_BUB1_I"/>
    <property type="match status" value="1"/>
</dbReference>
<evidence type="ECO:0000259" key="10">
    <source>
        <dbReference type="PROSITE" id="PS51489"/>
    </source>
</evidence>
<feature type="domain" description="BUB1 N-terminal" evidence="10">
    <location>
        <begin position="1"/>
        <end position="149"/>
    </location>
</feature>
<evidence type="ECO:0000256" key="8">
    <source>
        <dbReference type="SAM" id="MobiDB-lite"/>
    </source>
</evidence>
<evidence type="ECO:0000256" key="6">
    <source>
        <dbReference type="ARBA" id="ARBA00023328"/>
    </source>
</evidence>
<accession>A0ABR3B324</accession>
<proteinExistence type="predicted"/>
<evidence type="ECO:0000313" key="12">
    <source>
        <dbReference type="Proteomes" id="UP001448207"/>
    </source>
</evidence>
<dbReference type="Pfam" id="PF08311">
    <property type="entry name" value="Mad3_BUB1_I"/>
    <property type="match status" value="1"/>
</dbReference>
<dbReference type="InterPro" id="IPR015661">
    <property type="entry name" value="Bub1/Mad3"/>
</dbReference>
<evidence type="ECO:0000313" key="11">
    <source>
        <dbReference type="EMBL" id="KAL0087977.1"/>
    </source>
</evidence>
<evidence type="ECO:0000256" key="4">
    <source>
        <dbReference type="ARBA" id="ARBA00022838"/>
    </source>
</evidence>
<organism evidence="11 12">
    <name type="scientific">Phycomyces blakesleeanus</name>
    <dbReference type="NCBI Taxonomy" id="4837"/>
    <lineage>
        <taxon>Eukaryota</taxon>
        <taxon>Fungi</taxon>
        <taxon>Fungi incertae sedis</taxon>
        <taxon>Mucoromycota</taxon>
        <taxon>Mucoromycotina</taxon>
        <taxon>Mucoromycetes</taxon>
        <taxon>Mucorales</taxon>
        <taxon>Phycomycetaceae</taxon>
        <taxon>Phycomyces</taxon>
    </lineage>
</organism>
<sequence>MPFSRLQPIPSSSLGLTKTQAKSRKYNERLLLLTHLLQTFDAQNHQNDPQYVQLWIIYASLQPDPLSICLSLLDRNIGTTDANLYQTIANHYIHHSEPEKALSILVHAIKRGAQPAQAIRHQYEALLANIQLSAVTNDITTEARSEWINHCLLPRGKCSVDNLFSAIIMCMVHGPPEGLLELGSNSLESLLNACDCLESQIRLCGRVARLKECVGRGEDISLEELRSMSMAKPCPMPSKAKLGVWQESIRISPNTNIVCCSASARTQAPDIDRFLQDHRHFHDLSCQPTPKIGALKTNSKSLRRHLLPPPPILGKTRTRTRETQQSVPVIRLQSDYQVINVLGKGGMGTVYKVKQIHTNKTYALKVQSPAHPLEFYILQQLAQRLNRPADHLITTAHNAWVYNSTSFMLLTHLDGGTLLDCLNITRTQTDLNTYTSTSTNTGRGTNQPAMPEPMALLLSMNLLDAVWETHQTGIIHGDLKLDNVLMDWQPDIPTSTTVYHPRHPWWHPIRLIDFGRSLDTTLWPKSSNLKCLASWSPQPHDMPDINTKPWSPRAIDYWAVASMAHLLLFGQPLRTLELRQPIRRYWHTTLWRSFFDVLLKPVAAQSPTQPEVNRDYDQDNNQAVQKVIQDIQNCLITESQKDPRLFKLRIGLQQSLQQYLKTQNLK</sequence>
<dbReference type="PROSITE" id="PS50011">
    <property type="entry name" value="PROTEIN_KINASE_DOM"/>
    <property type="match status" value="1"/>
</dbReference>
<dbReference type="Gene3D" id="1.25.40.430">
    <property type="match status" value="1"/>
</dbReference>
<dbReference type="PROSITE" id="PS51489">
    <property type="entry name" value="BUB1_N"/>
    <property type="match status" value="1"/>
</dbReference>
<dbReference type="InterPro" id="IPR008271">
    <property type="entry name" value="Ser/Thr_kinase_AS"/>
</dbReference>
<dbReference type="InterPro" id="IPR000719">
    <property type="entry name" value="Prot_kinase_dom"/>
</dbReference>